<evidence type="ECO:0000313" key="4">
    <source>
        <dbReference type="Proteomes" id="UP001596422"/>
    </source>
</evidence>
<protein>
    <recommendedName>
        <fullName evidence="5">Lipoprotein</fullName>
    </recommendedName>
</protein>
<feature type="compositionally biased region" description="Basic and acidic residues" evidence="1">
    <location>
        <begin position="37"/>
        <end position="47"/>
    </location>
</feature>
<feature type="signal peptide" evidence="2">
    <location>
        <begin position="1"/>
        <end position="24"/>
    </location>
</feature>
<name>A0ABW2A4I1_9GAMM</name>
<proteinExistence type="predicted"/>
<comment type="caution">
    <text evidence="3">The sequence shown here is derived from an EMBL/GenBank/DDBJ whole genome shotgun (WGS) entry which is preliminary data.</text>
</comment>
<dbReference type="PROSITE" id="PS51257">
    <property type="entry name" value="PROKAR_LIPOPROTEIN"/>
    <property type="match status" value="1"/>
</dbReference>
<evidence type="ECO:0008006" key="5">
    <source>
        <dbReference type="Google" id="ProtNLM"/>
    </source>
</evidence>
<evidence type="ECO:0000256" key="1">
    <source>
        <dbReference type="SAM" id="MobiDB-lite"/>
    </source>
</evidence>
<accession>A0ABW2A4I1</accession>
<gene>
    <name evidence="3" type="ORF">ACFQDL_21460</name>
</gene>
<reference evidence="4" key="1">
    <citation type="journal article" date="2019" name="Int. J. Syst. Evol. Microbiol.">
        <title>The Global Catalogue of Microorganisms (GCM) 10K type strain sequencing project: providing services to taxonomists for standard genome sequencing and annotation.</title>
        <authorList>
            <consortium name="The Broad Institute Genomics Platform"/>
            <consortium name="The Broad Institute Genome Sequencing Center for Infectious Disease"/>
            <person name="Wu L."/>
            <person name="Ma J."/>
        </authorList>
    </citation>
    <scope>NUCLEOTIDE SEQUENCE [LARGE SCALE GENOMIC DNA]</scope>
    <source>
        <strain evidence="4">NBRC 111756</strain>
    </source>
</reference>
<feature type="chain" id="PRO_5045575086" description="Lipoprotein" evidence="2">
    <location>
        <begin position="25"/>
        <end position="235"/>
    </location>
</feature>
<dbReference type="RefSeq" id="WP_379910795.1">
    <property type="nucleotide sequence ID" value="NZ_JBHSWE010000001.1"/>
</dbReference>
<feature type="compositionally biased region" description="Pro residues" evidence="1">
    <location>
        <begin position="20"/>
        <end position="36"/>
    </location>
</feature>
<evidence type="ECO:0000256" key="2">
    <source>
        <dbReference type="SAM" id="SignalP"/>
    </source>
</evidence>
<dbReference type="EMBL" id="JBHSWE010000001">
    <property type="protein sequence ID" value="MFC6672349.1"/>
    <property type="molecule type" value="Genomic_DNA"/>
</dbReference>
<feature type="region of interest" description="Disordered" evidence="1">
    <location>
        <begin position="20"/>
        <end position="50"/>
    </location>
</feature>
<evidence type="ECO:0000313" key="3">
    <source>
        <dbReference type="EMBL" id="MFC6672349.1"/>
    </source>
</evidence>
<organism evidence="3 4">
    <name type="scientific">Marinobacterium aestuariivivens</name>
    <dbReference type="NCBI Taxonomy" id="1698799"/>
    <lineage>
        <taxon>Bacteria</taxon>
        <taxon>Pseudomonadati</taxon>
        <taxon>Pseudomonadota</taxon>
        <taxon>Gammaproteobacteria</taxon>
        <taxon>Oceanospirillales</taxon>
        <taxon>Oceanospirillaceae</taxon>
        <taxon>Marinobacterium</taxon>
    </lineage>
</organism>
<keyword evidence="2" id="KW-0732">Signal</keyword>
<keyword evidence="4" id="KW-1185">Reference proteome</keyword>
<sequence length="235" mass="26092">MRLPIALLLLGLLAGCAGTPPPTAPEPVPAPAPAEPPQRETRIHPDPVDPQLDSIMTGDEELARAFLESYYRQALYDSRHAEILARDYTYLGSHWSPKRDRLMMLFRNDRGDSGFVAWSLSGHTTATSLRLEDSKLGRHFALVLRPARLCFAIDAGRPPTWLGGRWVYDPQRPGSFECNGLTNRSAFRAGTRLPALLGAYYSEGDTVLLYDSRQQRDEAAGILARLFQGLGFSPR</sequence>
<dbReference type="Proteomes" id="UP001596422">
    <property type="component" value="Unassembled WGS sequence"/>
</dbReference>